<comment type="caution">
    <text evidence="4">The sequence shown here is derived from an EMBL/GenBank/DDBJ whole genome shotgun (WGS) entry which is preliminary data.</text>
</comment>
<dbReference type="FunFam" id="1.25.40.10:FF:000333">
    <property type="entry name" value="Pentatricopeptide repeat-containing protein"/>
    <property type="match status" value="1"/>
</dbReference>
<dbReference type="InterPro" id="IPR011990">
    <property type="entry name" value="TPR-like_helical_dom_sf"/>
</dbReference>
<dbReference type="Proteomes" id="UP000245207">
    <property type="component" value="Unassembled WGS sequence"/>
</dbReference>
<gene>
    <name evidence="4" type="ORF">CTI12_AA215730</name>
</gene>
<keyword evidence="2" id="KW-0677">Repeat</keyword>
<feature type="repeat" description="PPR" evidence="3">
    <location>
        <begin position="222"/>
        <end position="252"/>
    </location>
</feature>
<reference evidence="4 5" key="1">
    <citation type="journal article" date="2018" name="Mol. Plant">
        <title>The genome of Artemisia annua provides insight into the evolution of Asteraceae family and artemisinin biosynthesis.</title>
        <authorList>
            <person name="Shen Q."/>
            <person name="Zhang L."/>
            <person name="Liao Z."/>
            <person name="Wang S."/>
            <person name="Yan T."/>
            <person name="Shi P."/>
            <person name="Liu M."/>
            <person name="Fu X."/>
            <person name="Pan Q."/>
            <person name="Wang Y."/>
            <person name="Lv Z."/>
            <person name="Lu X."/>
            <person name="Zhang F."/>
            <person name="Jiang W."/>
            <person name="Ma Y."/>
            <person name="Chen M."/>
            <person name="Hao X."/>
            <person name="Li L."/>
            <person name="Tang Y."/>
            <person name="Lv G."/>
            <person name="Zhou Y."/>
            <person name="Sun X."/>
            <person name="Brodelius P.E."/>
            <person name="Rose J.K.C."/>
            <person name="Tang K."/>
        </authorList>
    </citation>
    <scope>NUCLEOTIDE SEQUENCE [LARGE SCALE GENOMIC DNA]</scope>
    <source>
        <strain evidence="5">cv. Huhao1</strain>
        <tissue evidence="4">Leaf</tissue>
    </source>
</reference>
<dbReference type="NCBIfam" id="TIGR00756">
    <property type="entry name" value="PPR"/>
    <property type="match status" value="4"/>
</dbReference>
<comment type="similarity">
    <text evidence="1">Belongs to the PPR family. PCMP-H subfamily.</text>
</comment>
<evidence type="ECO:0000256" key="2">
    <source>
        <dbReference type="ARBA" id="ARBA00022737"/>
    </source>
</evidence>
<dbReference type="InterPro" id="IPR002885">
    <property type="entry name" value="PPR_rpt"/>
</dbReference>
<dbReference type="AlphaFoldDB" id="A0A2U1NXA1"/>
<feature type="repeat" description="PPR" evidence="3">
    <location>
        <begin position="187"/>
        <end position="221"/>
    </location>
</feature>
<dbReference type="PANTHER" id="PTHR47926">
    <property type="entry name" value="PENTATRICOPEPTIDE REPEAT-CONTAINING PROTEIN"/>
    <property type="match status" value="1"/>
</dbReference>
<dbReference type="Gene3D" id="1.25.40.10">
    <property type="entry name" value="Tetratricopeptide repeat domain"/>
    <property type="match status" value="3"/>
</dbReference>
<feature type="repeat" description="PPR" evidence="3">
    <location>
        <begin position="319"/>
        <end position="353"/>
    </location>
</feature>
<evidence type="ECO:0000313" key="5">
    <source>
        <dbReference type="Proteomes" id="UP000245207"/>
    </source>
</evidence>
<dbReference type="InterPro" id="IPR046848">
    <property type="entry name" value="E_motif"/>
</dbReference>
<dbReference type="InterPro" id="IPR046960">
    <property type="entry name" value="PPR_At4g14850-like_plant"/>
</dbReference>
<evidence type="ECO:0000256" key="1">
    <source>
        <dbReference type="ARBA" id="ARBA00006643"/>
    </source>
</evidence>
<protein>
    <submittedName>
        <fullName evidence="4">Pentatricopeptide repeat-containing protein</fullName>
    </submittedName>
</protein>
<proteinExistence type="inferred from homology"/>
<sequence length="552" mass="62005">MAPHFCSLTPSSSLTLNPTQTSNQHYISLIETKCTSIQHLKPIHSHFIKTGLINNTLFASRLISFSATRDIIYAFKIFNQLEKQNLFTWNTIIRAFSKSLNPRMAILLFIRMLECFDDGPDKRTYPSVFKAYAEMGLVRNGGELHGRVVKLGLQTDGYVCNSIVYMYASCGYFGEAFKVFGDGEGMDVVAWNTMIICLGKYGRVDEARELFDEMPERSCVSWNSMISGYVRTGKWVEALGLFGDMQAEKIKPSEFTVVSLLNASAQLGALKQGEWICEYVSKNEVEMNVIVVTAIINMYCKCGSVERAWEVFESAPVKGLSCWNSMIMGLAIHGRENDAIELFSRLEESEVKPDDVSFIGVLMACSHSGLVDKAKYYFSLMKAKYKIEPSIKHYGCMIDVLGRSGLLKEAETLVKSMPMKPDAIIWGSLLSSCRSHGDVKMGHWASRNLIDLGKDESSAYVLLSNVYAAGGDFEMAIQERVLMKDKKVEKTPGCSSIEVNGVVHEFVAGGRLHPRIEDIHFLLENLTLMLKDISFHNHEFDPLQRRLGQWTC</sequence>
<dbReference type="OrthoDB" id="1882346at2759"/>
<dbReference type="EMBL" id="PKPP01002035">
    <property type="protein sequence ID" value="PWA78114.1"/>
    <property type="molecule type" value="Genomic_DNA"/>
</dbReference>
<accession>A0A2U1NXA1</accession>
<dbReference type="GO" id="GO:0003723">
    <property type="term" value="F:RNA binding"/>
    <property type="evidence" value="ECO:0007669"/>
    <property type="project" value="InterPro"/>
</dbReference>
<dbReference type="GO" id="GO:0009451">
    <property type="term" value="P:RNA modification"/>
    <property type="evidence" value="ECO:0007669"/>
    <property type="project" value="InterPro"/>
</dbReference>
<dbReference type="FunFam" id="1.25.40.10:FF:000184">
    <property type="entry name" value="Pentatricopeptide repeat-containing protein, chloroplastic"/>
    <property type="match status" value="1"/>
</dbReference>
<organism evidence="4 5">
    <name type="scientific">Artemisia annua</name>
    <name type="common">Sweet wormwood</name>
    <dbReference type="NCBI Taxonomy" id="35608"/>
    <lineage>
        <taxon>Eukaryota</taxon>
        <taxon>Viridiplantae</taxon>
        <taxon>Streptophyta</taxon>
        <taxon>Embryophyta</taxon>
        <taxon>Tracheophyta</taxon>
        <taxon>Spermatophyta</taxon>
        <taxon>Magnoliopsida</taxon>
        <taxon>eudicotyledons</taxon>
        <taxon>Gunneridae</taxon>
        <taxon>Pentapetalae</taxon>
        <taxon>asterids</taxon>
        <taxon>campanulids</taxon>
        <taxon>Asterales</taxon>
        <taxon>Asteraceae</taxon>
        <taxon>Asteroideae</taxon>
        <taxon>Anthemideae</taxon>
        <taxon>Artemisiinae</taxon>
        <taxon>Artemisia</taxon>
    </lineage>
</organism>
<dbReference type="PROSITE" id="PS51375">
    <property type="entry name" value="PPR"/>
    <property type="match status" value="3"/>
</dbReference>
<dbReference type="Pfam" id="PF20431">
    <property type="entry name" value="E_motif"/>
    <property type="match status" value="1"/>
</dbReference>
<dbReference type="Pfam" id="PF01535">
    <property type="entry name" value="PPR"/>
    <property type="match status" value="5"/>
</dbReference>
<evidence type="ECO:0000256" key="3">
    <source>
        <dbReference type="PROSITE-ProRule" id="PRU00708"/>
    </source>
</evidence>
<dbReference type="FunFam" id="1.25.40.10:FF:000470">
    <property type="entry name" value="Pentatricopeptide repeat-containing protein At5g66520"/>
    <property type="match status" value="1"/>
</dbReference>
<dbReference type="PANTHER" id="PTHR47926:SF436">
    <property type="entry name" value="PENTATRICOPEPTIDE REPEAT-CONTAINING PROTEIN ELI1, CHLOROPLASTIC-LIKE ISOFORM X2"/>
    <property type="match status" value="1"/>
</dbReference>
<dbReference type="Pfam" id="PF12854">
    <property type="entry name" value="PPR_1"/>
    <property type="match status" value="2"/>
</dbReference>
<dbReference type="Pfam" id="PF13041">
    <property type="entry name" value="PPR_2"/>
    <property type="match status" value="1"/>
</dbReference>
<keyword evidence="5" id="KW-1185">Reference proteome</keyword>
<evidence type="ECO:0000313" key="4">
    <source>
        <dbReference type="EMBL" id="PWA78114.1"/>
    </source>
</evidence>
<name>A0A2U1NXA1_ARTAN</name>